<accession>A0A4Z0MPN8</accession>
<evidence type="ECO:0000256" key="1">
    <source>
        <dbReference type="SAM" id="MobiDB-lite"/>
    </source>
</evidence>
<keyword evidence="2" id="KW-0812">Transmembrane</keyword>
<name>A0A4Z0MPN8_9BACT</name>
<feature type="region of interest" description="Disordered" evidence="1">
    <location>
        <begin position="139"/>
        <end position="163"/>
    </location>
</feature>
<keyword evidence="5" id="KW-1185">Reference proteome</keyword>
<feature type="compositionally biased region" description="Low complexity" evidence="1">
    <location>
        <begin position="233"/>
        <end position="264"/>
    </location>
</feature>
<evidence type="ECO:0000259" key="3">
    <source>
        <dbReference type="Pfam" id="PF13568"/>
    </source>
</evidence>
<evidence type="ECO:0000313" key="4">
    <source>
        <dbReference type="EMBL" id="TGD81226.1"/>
    </source>
</evidence>
<dbReference type="Pfam" id="PF13568">
    <property type="entry name" value="OMP_b-brl_2"/>
    <property type="match status" value="1"/>
</dbReference>
<evidence type="ECO:0000313" key="5">
    <source>
        <dbReference type="Proteomes" id="UP000298284"/>
    </source>
</evidence>
<protein>
    <submittedName>
        <fullName evidence="4">PorT family protein</fullName>
    </submittedName>
</protein>
<dbReference type="OrthoDB" id="1523584at2"/>
<organism evidence="4 5">
    <name type="scientific">Hymenobacter wooponensis</name>
    <dbReference type="NCBI Taxonomy" id="1525360"/>
    <lineage>
        <taxon>Bacteria</taxon>
        <taxon>Pseudomonadati</taxon>
        <taxon>Bacteroidota</taxon>
        <taxon>Cytophagia</taxon>
        <taxon>Cytophagales</taxon>
        <taxon>Hymenobacteraceae</taxon>
        <taxon>Hymenobacter</taxon>
    </lineage>
</organism>
<feature type="compositionally biased region" description="Polar residues" evidence="1">
    <location>
        <begin position="141"/>
        <end position="155"/>
    </location>
</feature>
<feature type="compositionally biased region" description="Polar residues" evidence="1">
    <location>
        <begin position="199"/>
        <end position="217"/>
    </location>
</feature>
<proteinExistence type="predicted"/>
<keyword evidence="2" id="KW-1133">Transmembrane helix</keyword>
<dbReference type="InterPro" id="IPR025665">
    <property type="entry name" value="Beta-barrel_OMP_2"/>
</dbReference>
<feature type="transmembrane region" description="Helical" evidence="2">
    <location>
        <begin position="55"/>
        <end position="74"/>
    </location>
</feature>
<gene>
    <name evidence="4" type="ORF">EU557_06570</name>
</gene>
<dbReference type="EMBL" id="SRKZ01000002">
    <property type="protein sequence ID" value="TGD81226.1"/>
    <property type="molecule type" value="Genomic_DNA"/>
</dbReference>
<reference evidence="4 5" key="1">
    <citation type="submission" date="2019-04" db="EMBL/GenBank/DDBJ databases">
        <authorList>
            <person name="Feng G."/>
            <person name="Zhang J."/>
            <person name="Zhu H."/>
        </authorList>
    </citation>
    <scope>NUCLEOTIDE SEQUENCE [LARGE SCALE GENOMIC DNA]</scope>
    <source>
        <strain evidence="4 5">JCM 19491</strain>
    </source>
</reference>
<feature type="region of interest" description="Disordered" evidence="1">
    <location>
        <begin position="199"/>
        <end position="269"/>
    </location>
</feature>
<dbReference type="RefSeq" id="WP_135529634.1">
    <property type="nucleotide sequence ID" value="NZ_SRKZ01000002.1"/>
</dbReference>
<sequence length="479" mass="51907">MRTPDMSDEELDRLFQRGADAFPDETSLGGWLRLETQLDEVARQHQQRRQLWQRVTGLFVAEIGVVALFLAFWLNHYPSGLDSSTPVAHSVGTRPTPSVAGVTTKAATKQHSVQEHTTLAQSSSSPSFLAHRPLVTDAAPSLTSSPEFSGALQETRSGRTLRFSRPRRSFAGVASLAAGGSRTYRPAVESAALQAVTRATSEAENQVAFNSTPPTTTADKETDQAATGMAAISSPSVSGTDSVASSSAANPAAPTAFPTASADSLLPKRRPTKPEYRFLVGIVGGPELSAVLPSPSPRAGGTVGLVAEYRLTSRLRVRTGLLRSVKRYGARGTDYRPPAGYWTWRIPVDEVDANCRILEIPLDIRYEILPRAGYSFYASAGLTSLIMRNERYTYHYELNGDYVARTWSYPNGGKQALQMLRLAAGYERHVAPRWVVQAEPFLNVPLNGVGFGQMRLSSTGLLFGLRYGLGHTRTVAPAP</sequence>
<evidence type="ECO:0000256" key="2">
    <source>
        <dbReference type="SAM" id="Phobius"/>
    </source>
</evidence>
<feature type="domain" description="Outer membrane protein beta-barrel" evidence="3">
    <location>
        <begin position="277"/>
        <end position="395"/>
    </location>
</feature>
<keyword evidence="2" id="KW-0472">Membrane</keyword>
<dbReference type="AlphaFoldDB" id="A0A4Z0MPN8"/>
<comment type="caution">
    <text evidence="4">The sequence shown here is derived from an EMBL/GenBank/DDBJ whole genome shotgun (WGS) entry which is preliminary data.</text>
</comment>
<dbReference type="Proteomes" id="UP000298284">
    <property type="component" value="Unassembled WGS sequence"/>
</dbReference>